<dbReference type="InterPro" id="IPR036412">
    <property type="entry name" value="HAD-like_sf"/>
</dbReference>
<evidence type="ECO:0000313" key="1">
    <source>
        <dbReference type="EMBL" id="GLI43594.1"/>
    </source>
</evidence>
<dbReference type="SFLD" id="SFLDG01129">
    <property type="entry name" value="C1.5:_HAD__Beta-PGM__Phosphata"/>
    <property type="match status" value="1"/>
</dbReference>
<dbReference type="Gene3D" id="3.40.50.1000">
    <property type="entry name" value="HAD superfamily/HAD-like"/>
    <property type="match status" value="1"/>
</dbReference>
<proteinExistence type="predicted"/>
<dbReference type="GO" id="GO:0050308">
    <property type="term" value="F:sugar-phosphatase activity"/>
    <property type="evidence" value="ECO:0007669"/>
    <property type="project" value="TreeGrafter"/>
</dbReference>
<organism evidence="1 2">
    <name type="scientific">Glycomyces algeriensis</name>
    <dbReference type="NCBI Taxonomy" id="256037"/>
    <lineage>
        <taxon>Bacteria</taxon>
        <taxon>Bacillati</taxon>
        <taxon>Actinomycetota</taxon>
        <taxon>Actinomycetes</taxon>
        <taxon>Glycomycetales</taxon>
        <taxon>Glycomycetaceae</taxon>
        <taxon>Glycomyces</taxon>
    </lineage>
</organism>
<dbReference type="NCBIfam" id="TIGR01509">
    <property type="entry name" value="HAD-SF-IA-v3"/>
    <property type="match status" value="1"/>
</dbReference>
<comment type="caution">
    <text evidence="1">The sequence shown here is derived from an EMBL/GenBank/DDBJ whole genome shotgun (WGS) entry which is preliminary data.</text>
</comment>
<dbReference type="Proteomes" id="UP001144313">
    <property type="component" value="Unassembled WGS sequence"/>
</dbReference>
<dbReference type="InterPro" id="IPR023214">
    <property type="entry name" value="HAD_sf"/>
</dbReference>
<name>A0A9W6G941_9ACTN</name>
<dbReference type="InterPro" id="IPR023198">
    <property type="entry name" value="PGP-like_dom2"/>
</dbReference>
<reference evidence="1" key="1">
    <citation type="submission" date="2022-12" db="EMBL/GenBank/DDBJ databases">
        <title>Reference genome sequencing for broad-spectrum identification of bacterial and archaeal isolates by mass spectrometry.</title>
        <authorList>
            <person name="Sekiguchi Y."/>
            <person name="Tourlousse D.M."/>
        </authorList>
    </citation>
    <scope>NUCLEOTIDE SEQUENCE</scope>
    <source>
        <strain evidence="1">LLR39Z86</strain>
    </source>
</reference>
<gene>
    <name evidence="1" type="ORF">GALLR39Z86_34440</name>
</gene>
<dbReference type="AlphaFoldDB" id="A0A9W6G941"/>
<sequence>MYMGDSVLTAAVLLFDMDGTLVDSTASVERAWGRFAGRHGLEASAILAVAHGRPTIEVVAEFAPHGVDVVAETDRIEAEEIDRTDGISEIPGSAALLGGLDRDRWAVVTSATRALTLRRLAAVGIPLPKILVAADDVTRGKPHPQPYMLAAKALGFDAAEAVVFEDAPAGLASARAAGAATVVVGDYKGEASEGLPRVPDMLSVSVSASGSGMTVTLA</sequence>
<dbReference type="InterPro" id="IPR006439">
    <property type="entry name" value="HAD-SF_hydro_IA"/>
</dbReference>
<dbReference type="SFLD" id="SFLDS00003">
    <property type="entry name" value="Haloacid_Dehalogenase"/>
    <property type="match status" value="1"/>
</dbReference>
<protein>
    <submittedName>
        <fullName evidence="1">Glycerol-3-phosphatase</fullName>
    </submittedName>
</protein>
<keyword evidence="2" id="KW-1185">Reference proteome</keyword>
<dbReference type="Gene3D" id="1.10.150.240">
    <property type="entry name" value="Putative phosphatase, domain 2"/>
    <property type="match status" value="1"/>
</dbReference>
<dbReference type="SUPFAM" id="SSF56784">
    <property type="entry name" value="HAD-like"/>
    <property type="match status" value="1"/>
</dbReference>
<dbReference type="PANTHER" id="PTHR43481">
    <property type="entry name" value="FRUCTOSE-1-PHOSPHATE PHOSPHATASE"/>
    <property type="match status" value="1"/>
</dbReference>
<dbReference type="Pfam" id="PF00702">
    <property type="entry name" value="Hydrolase"/>
    <property type="match status" value="1"/>
</dbReference>
<dbReference type="EMBL" id="BSDT01000001">
    <property type="protein sequence ID" value="GLI43594.1"/>
    <property type="molecule type" value="Genomic_DNA"/>
</dbReference>
<dbReference type="InterPro" id="IPR051806">
    <property type="entry name" value="HAD-like_SPP"/>
</dbReference>
<dbReference type="PANTHER" id="PTHR43481:SF4">
    <property type="entry name" value="GLYCEROL-1-PHOSPHATE PHOSPHOHYDROLASE 1-RELATED"/>
    <property type="match status" value="1"/>
</dbReference>
<evidence type="ECO:0000313" key="2">
    <source>
        <dbReference type="Proteomes" id="UP001144313"/>
    </source>
</evidence>
<accession>A0A9W6G941</accession>